<gene>
    <name evidence="8" type="primary">RPS3_6</name>
    <name evidence="8" type="ORF">HAX54_026900</name>
</gene>
<comment type="function">
    <text evidence="1">The globular domain of the protein is located near the polypeptide exit tunnel on the outside of the subunit, while an extended beta-hairpin is found that lines the wall of the exit tunnel in the center of the 70S ribosome.</text>
</comment>
<evidence type="ECO:0000256" key="2">
    <source>
        <dbReference type="ARBA" id="ARBA00003611"/>
    </source>
</evidence>
<evidence type="ECO:0000256" key="5">
    <source>
        <dbReference type="ARBA" id="ARBA00023274"/>
    </source>
</evidence>
<dbReference type="EMBL" id="JACEIK010003269">
    <property type="protein sequence ID" value="MCD9641070.1"/>
    <property type="molecule type" value="Genomic_DNA"/>
</dbReference>
<keyword evidence="9" id="KW-1185">Reference proteome</keyword>
<comment type="function">
    <text evidence="2">This protein binds specifically to 23S rRNA.</text>
</comment>
<dbReference type="SUPFAM" id="SSF54686">
    <property type="entry name" value="Ribosomal protein L16p/L10e"/>
    <property type="match status" value="1"/>
</dbReference>
<dbReference type="Pfam" id="PF00237">
    <property type="entry name" value="Ribosomal_L22"/>
    <property type="match status" value="1"/>
</dbReference>
<evidence type="ECO:0000256" key="3">
    <source>
        <dbReference type="ARBA" id="ARBA00009451"/>
    </source>
</evidence>
<proteinExistence type="inferred from homology"/>
<dbReference type="PANTHER" id="PTHR13501:SF10">
    <property type="entry name" value="LARGE RIBOSOMAL SUBUNIT PROTEIN UL22M"/>
    <property type="match status" value="1"/>
</dbReference>
<keyword evidence="4 6" id="KW-0689">Ribosomal protein</keyword>
<dbReference type="InterPro" id="IPR047867">
    <property type="entry name" value="Ribosomal_uL22_bac/org-type"/>
</dbReference>
<comment type="caution">
    <text evidence="8">The sequence shown here is derived from an EMBL/GenBank/DDBJ whole genome shotgun (WGS) entry which is preliminary data.</text>
</comment>
<evidence type="ECO:0000313" key="8">
    <source>
        <dbReference type="EMBL" id="MCD9641070.1"/>
    </source>
</evidence>
<name>A0ABS8V4V4_DATST</name>
<dbReference type="SUPFAM" id="SSF54843">
    <property type="entry name" value="Ribosomal protein L22"/>
    <property type="match status" value="1"/>
</dbReference>
<dbReference type="GO" id="GO:0005840">
    <property type="term" value="C:ribosome"/>
    <property type="evidence" value="ECO:0007669"/>
    <property type="project" value="UniProtKB-KW"/>
</dbReference>
<keyword evidence="5 6" id="KW-0687">Ribonucleoprotein</keyword>
<evidence type="ECO:0000256" key="4">
    <source>
        <dbReference type="ARBA" id="ARBA00022980"/>
    </source>
</evidence>
<dbReference type="InterPro" id="IPR036394">
    <property type="entry name" value="Ribosomal_uL22_sf"/>
</dbReference>
<evidence type="ECO:0000256" key="7">
    <source>
        <dbReference type="SAM" id="MobiDB-lite"/>
    </source>
</evidence>
<evidence type="ECO:0000256" key="6">
    <source>
        <dbReference type="RuleBase" id="RU004005"/>
    </source>
</evidence>
<comment type="similarity">
    <text evidence="3 6">Belongs to the universal ribosomal protein uL22 family.</text>
</comment>
<dbReference type="Gene3D" id="3.90.470.10">
    <property type="entry name" value="Ribosomal protein L22/L17"/>
    <property type="match status" value="1"/>
</dbReference>
<dbReference type="Proteomes" id="UP000823775">
    <property type="component" value="Unassembled WGS sequence"/>
</dbReference>
<evidence type="ECO:0000313" key="9">
    <source>
        <dbReference type="Proteomes" id="UP000823775"/>
    </source>
</evidence>
<dbReference type="PANTHER" id="PTHR13501">
    <property type="entry name" value="CHLOROPLAST 50S RIBOSOMAL PROTEIN L22-RELATED"/>
    <property type="match status" value="1"/>
</dbReference>
<feature type="compositionally biased region" description="Low complexity" evidence="7">
    <location>
        <begin position="132"/>
        <end position="141"/>
    </location>
</feature>
<dbReference type="InterPro" id="IPR001063">
    <property type="entry name" value="Ribosomal_uL22"/>
</dbReference>
<accession>A0ABS8V4V4</accession>
<feature type="region of interest" description="Disordered" evidence="7">
    <location>
        <begin position="123"/>
        <end position="149"/>
    </location>
</feature>
<dbReference type="InterPro" id="IPR036920">
    <property type="entry name" value="Ribosomal_uL16_sf"/>
</dbReference>
<evidence type="ECO:0000256" key="1">
    <source>
        <dbReference type="ARBA" id="ARBA00003478"/>
    </source>
</evidence>
<organism evidence="8 9">
    <name type="scientific">Datura stramonium</name>
    <name type="common">Jimsonweed</name>
    <name type="synonym">Common thornapple</name>
    <dbReference type="NCBI Taxonomy" id="4076"/>
    <lineage>
        <taxon>Eukaryota</taxon>
        <taxon>Viridiplantae</taxon>
        <taxon>Streptophyta</taxon>
        <taxon>Embryophyta</taxon>
        <taxon>Tracheophyta</taxon>
        <taxon>Spermatophyta</taxon>
        <taxon>Magnoliopsida</taxon>
        <taxon>eudicotyledons</taxon>
        <taxon>Gunneridae</taxon>
        <taxon>Pentapetalae</taxon>
        <taxon>asterids</taxon>
        <taxon>lamiids</taxon>
        <taxon>Solanales</taxon>
        <taxon>Solanaceae</taxon>
        <taxon>Solanoideae</taxon>
        <taxon>Datureae</taxon>
        <taxon>Datura</taxon>
    </lineage>
</organism>
<protein>
    <submittedName>
        <fullName evidence="8">40S ribosomal protein S3</fullName>
    </submittedName>
</protein>
<reference evidence="8 9" key="1">
    <citation type="journal article" date="2021" name="BMC Genomics">
        <title>Datura genome reveals duplications of psychoactive alkaloid biosynthetic genes and high mutation rate following tissue culture.</title>
        <authorList>
            <person name="Rajewski A."/>
            <person name="Carter-House D."/>
            <person name="Stajich J."/>
            <person name="Litt A."/>
        </authorList>
    </citation>
    <scope>NUCLEOTIDE SEQUENCE [LARGE SCALE GENOMIC DNA]</scope>
    <source>
        <strain evidence="8">AR-01</strain>
    </source>
</reference>
<sequence length="168" mass="18828">MSADKARRVIDQIRGRSYEETLMDRTHALWSMLSHFGIGLVSAAANASYNMGSSETNLVISKAEVNGALEPAWITSRQIEAGRRAMTRKMHVVVEKDGCTGSRSFSFGPCWYLTKGMRRGTPFAASNRSSKRYPYSSGSSKVTSRSHDKRFPVSEEMQHELFVEGVYY</sequence>